<feature type="transmembrane region" description="Helical" evidence="1">
    <location>
        <begin position="141"/>
        <end position="157"/>
    </location>
</feature>
<keyword evidence="3" id="KW-1185">Reference proteome</keyword>
<keyword evidence="1" id="KW-0472">Membrane</keyword>
<keyword evidence="1" id="KW-0812">Transmembrane</keyword>
<accession>A0A5P9P518</accession>
<dbReference type="KEGG" id="nas:GCU68_12320"/>
<evidence type="ECO:0000256" key="1">
    <source>
        <dbReference type="SAM" id="Phobius"/>
    </source>
</evidence>
<keyword evidence="1" id="KW-1133">Transmembrane helix</keyword>
<dbReference type="EMBL" id="CP045488">
    <property type="protein sequence ID" value="QFU83261.1"/>
    <property type="molecule type" value="Genomic_DNA"/>
</dbReference>
<sequence length="171" mass="18207">MPDVLTHVLAGYVIGTLLSIRYDGVGPAHVTLVMIGALSPDFAKIQLFVPDEFVAAVVGVPFSWSPLHTLVGTVIVACLGALLVAPDGRLQALALIAIGALSHHVLDLLLMTPTGESYGVFWPLLEYRLPAGSLYLSSDRWPALVAGLAALVVWAVARHRRERDGDGHALE</sequence>
<protein>
    <submittedName>
        <fullName evidence="2">Metal-dependent hydrolase</fullName>
    </submittedName>
</protein>
<dbReference type="GO" id="GO:0016787">
    <property type="term" value="F:hydrolase activity"/>
    <property type="evidence" value="ECO:0007669"/>
    <property type="project" value="UniProtKB-KW"/>
</dbReference>
<proteinExistence type="predicted"/>
<dbReference type="Proteomes" id="UP000326170">
    <property type="component" value="Chromosome"/>
</dbReference>
<feature type="transmembrane region" description="Helical" evidence="1">
    <location>
        <begin position="92"/>
        <end position="112"/>
    </location>
</feature>
<dbReference type="Pfam" id="PF04307">
    <property type="entry name" value="YdjM"/>
    <property type="match status" value="1"/>
</dbReference>
<evidence type="ECO:0000313" key="2">
    <source>
        <dbReference type="EMBL" id="QFU83261.1"/>
    </source>
</evidence>
<reference evidence="2 3" key="1">
    <citation type="journal article" date="2007" name="Int. J. Syst. Evol. Microbiol.">
        <title>Natronorubrum sulfidifaciens sp. nov., an extremely haloalkaliphilic archaeon isolated from Aiding salt lake in Xin-Jiang, China.</title>
        <authorList>
            <person name="Cui H.L."/>
            <person name="Tohty D."/>
            <person name="Liu H.C."/>
            <person name="Liu S.J."/>
            <person name="Oren A."/>
            <person name="Zhou P.J."/>
        </authorList>
    </citation>
    <scope>NUCLEOTIDE SEQUENCE [LARGE SCALE GENOMIC DNA]</scope>
    <source>
        <strain evidence="2 3">7-3</strain>
    </source>
</reference>
<name>A0A5P9P518_9EURY</name>
<gene>
    <name evidence="2" type="ORF">GCU68_12320</name>
</gene>
<keyword evidence="2" id="KW-0378">Hydrolase</keyword>
<evidence type="ECO:0000313" key="3">
    <source>
        <dbReference type="Proteomes" id="UP000326170"/>
    </source>
</evidence>
<dbReference type="InterPro" id="IPR007404">
    <property type="entry name" value="YdjM-like"/>
</dbReference>
<feature type="transmembrane region" description="Helical" evidence="1">
    <location>
        <begin position="67"/>
        <end position="85"/>
    </location>
</feature>
<dbReference type="AlphaFoldDB" id="A0A5P9P518"/>
<organism evidence="2 3">
    <name type="scientific">Natronorubrum aibiense</name>
    <dbReference type="NCBI Taxonomy" id="348826"/>
    <lineage>
        <taxon>Archaea</taxon>
        <taxon>Methanobacteriati</taxon>
        <taxon>Methanobacteriota</taxon>
        <taxon>Stenosarchaea group</taxon>
        <taxon>Halobacteria</taxon>
        <taxon>Halobacteriales</taxon>
        <taxon>Natrialbaceae</taxon>
        <taxon>Natronorubrum</taxon>
    </lineage>
</organism>